<dbReference type="EMBL" id="VCGU01000458">
    <property type="protein sequence ID" value="TRY62911.1"/>
    <property type="molecule type" value="Genomic_DNA"/>
</dbReference>
<comment type="caution">
    <text evidence="2">The sequence shown here is derived from an EMBL/GenBank/DDBJ whole genome shotgun (WGS) entry which is preliminary data.</text>
</comment>
<evidence type="ECO:0000256" key="1">
    <source>
        <dbReference type="SAM" id="MobiDB-lite"/>
    </source>
</evidence>
<keyword evidence="3" id="KW-1185">Reference proteome</keyword>
<organism evidence="2 3">
    <name type="scientific">Tigriopus californicus</name>
    <name type="common">Marine copepod</name>
    <dbReference type="NCBI Taxonomy" id="6832"/>
    <lineage>
        <taxon>Eukaryota</taxon>
        <taxon>Metazoa</taxon>
        <taxon>Ecdysozoa</taxon>
        <taxon>Arthropoda</taxon>
        <taxon>Crustacea</taxon>
        <taxon>Multicrustacea</taxon>
        <taxon>Hexanauplia</taxon>
        <taxon>Copepoda</taxon>
        <taxon>Harpacticoida</taxon>
        <taxon>Harpacticidae</taxon>
        <taxon>Tigriopus</taxon>
    </lineage>
</organism>
<evidence type="ECO:0000313" key="3">
    <source>
        <dbReference type="Proteomes" id="UP000318571"/>
    </source>
</evidence>
<reference evidence="2 3" key="1">
    <citation type="journal article" date="2018" name="Nat. Ecol. Evol.">
        <title>Genomic signatures of mitonuclear coevolution across populations of Tigriopus californicus.</title>
        <authorList>
            <person name="Barreto F.S."/>
            <person name="Watson E.T."/>
            <person name="Lima T.G."/>
            <person name="Willett C.S."/>
            <person name="Edmands S."/>
            <person name="Li W."/>
            <person name="Burton R.S."/>
        </authorList>
    </citation>
    <scope>NUCLEOTIDE SEQUENCE [LARGE SCALE GENOMIC DNA]</scope>
    <source>
        <strain evidence="2 3">San Diego</strain>
    </source>
</reference>
<feature type="region of interest" description="Disordered" evidence="1">
    <location>
        <begin position="30"/>
        <end position="56"/>
    </location>
</feature>
<name>A0A553NBU1_TIGCA</name>
<accession>A0A553NBU1</accession>
<dbReference type="Gene3D" id="1.20.5.190">
    <property type="match status" value="1"/>
</dbReference>
<feature type="compositionally biased region" description="Low complexity" evidence="1">
    <location>
        <begin position="37"/>
        <end position="51"/>
    </location>
</feature>
<proteinExistence type="predicted"/>
<dbReference type="Pfam" id="PF00612">
    <property type="entry name" value="IQ"/>
    <property type="match status" value="1"/>
</dbReference>
<gene>
    <name evidence="2" type="ORF">TCAL_02036</name>
</gene>
<sequence length="107" mass="12081">MNKIHRSFVQSLIFVQNRMNKFGMNLGKSLIKGHMKGGSSPSQQSGESSNQKPYSKSDFLKDAKNYYKTRDASSIDPRAMEFAATKIQAGWKGYKVRKGMDKKPSEI</sequence>
<dbReference type="Proteomes" id="UP000318571">
    <property type="component" value="Chromosome 10"/>
</dbReference>
<dbReference type="AlphaFoldDB" id="A0A553NBU1"/>
<protein>
    <submittedName>
        <fullName evidence="2">Uncharacterized protein</fullName>
    </submittedName>
</protein>
<dbReference type="InterPro" id="IPR000048">
    <property type="entry name" value="IQ_motif_EF-hand-BS"/>
</dbReference>
<dbReference type="PROSITE" id="PS50096">
    <property type="entry name" value="IQ"/>
    <property type="match status" value="1"/>
</dbReference>
<evidence type="ECO:0000313" key="2">
    <source>
        <dbReference type="EMBL" id="TRY62911.1"/>
    </source>
</evidence>
<dbReference type="CDD" id="cd23767">
    <property type="entry name" value="IQCD"/>
    <property type="match status" value="1"/>
</dbReference>